<feature type="domain" description="TauD/TfdA-like" evidence="2">
    <location>
        <begin position="19"/>
        <end position="150"/>
    </location>
</feature>
<evidence type="ECO:0000256" key="1">
    <source>
        <dbReference type="ARBA" id="ARBA00023002"/>
    </source>
</evidence>
<keyword evidence="1" id="KW-0560">Oxidoreductase</keyword>
<protein>
    <recommendedName>
        <fullName evidence="2">TauD/TfdA-like domain-containing protein</fullName>
    </recommendedName>
</protein>
<accession>A0A9X0A6F3</accession>
<dbReference type="InterPro" id="IPR050411">
    <property type="entry name" value="AlphaKG_dependent_hydroxylases"/>
</dbReference>
<dbReference type="SUPFAM" id="SSF51197">
    <property type="entry name" value="Clavaminate synthase-like"/>
    <property type="match status" value="1"/>
</dbReference>
<gene>
    <name evidence="3" type="ORF">OS493_000113</name>
</gene>
<dbReference type="PANTHER" id="PTHR10696">
    <property type="entry name" value="GAMMA-BUTYROBETAINE HYDROXYLASE-RELATED"/>
    <property type="match status" value="1"/>
</dbReference>
<dbReference type="EMBL" id="MU825396">
    <property type="protein sequence ID" value="KAJ7394311.1"/>
    <property type="molecule type" value="Genomic_DNA"/>
</dbReference>
<evidence type="ECO:0000313" key="3">
    <source>
        <dbReference type="EMBL" id="KAJ7394311.1"/>
    </source>
</evidence>
<dbReference type="Pfam" id="PF02668">
    <property type="entry name" value="TauD"/>
    <property type="match status" value="1"/>
</dbReference>
<dbReference type="AlphaFoldDB" id="A0A9X0A6F3"/>
<name>A0A9X0A6F3_9CNID</name>
<dbReference type="Gene3D" id="3.60.130.10">
    <property type="entry name" value="Clavaminate synthase-like"/>
    <property type="match status" value="1"/>
</dbReference>
<dbReference type="Proteomes" id="UP001163046">
    <property type="component" value="Unassembled WGS sequence"/>
</dbReference>
<sequence length="156" mass="18070">MPDKSNDEYMNWQHLFSTEDKQEAERRAAEKGYHFTWSSSQDLYLWQNRPVFKRHPLTGSKIWFNQITAMHSSYYQAMPTFIGKDIPDDKCPCHTCYGDGSAIEPEVIQHIRATFWACAVGFQWRTGDLLALDNLAVQHGRIGYSGERKILAYLSC</sequence>
<proteinExistence type="predicted"/>
<dbReference type="PANTHER" id="PTHR10696:SF21">
    <property type="entry name" value="TAUD_TFDA-LIKE DOMAIN-CONTAINING PROTEIN"/>
    <property type="match status" value="1"/>
</dbReference>
<evidence type="ECO:0000259" key="2">
    <source>
        <dbReference type="Pfam" id="PF02668"/>
    </source>
</evidence>
<dbReference type="InterPro" id="IPR003819">
    <property type="entry name" value="TauD/TfdA-like"/>
</dbReference>
<reference evidence="3" key="1">
    <citation type="submission" date="2023-01" db="EMBL/GenBank/DDBJ databases">
        <title>Genome assembly of the deep-sea coral Lophelia pertusa.</title>
        <authorList>
            <person name="Herrera S."/>
            <person name="Cordes E."/>
        </authorList>
    </citation>
    <scope>NUCLEOTIDE SEQUENCE</scope>
    <source>
        <strain evidence="3">USNM1676648</strain>
        <tissue evidence="3">Polyp</tissue>
    </source>
</reference>
<dbReference type="OrthoDB" id="408743at2759"/>
<evidence type="ECO:0000313" key="4">
    <source>
        <dbReference type="Proteomes" id="UP001163046"/>
    </source>
</evidence>
<comment type="caution">
    <text evidence="3">The sequence shown here is derived from an EMBL/GenBank/DDBJ whole genome shotgun (WGS) entry which is preliminary data.</text>
</comment>
<keyword evidence="4" id="KW-1185">Reference proteome</keyword>
<dbReference type="InterPro" id="IPR042098">
    <property type="entry name" value="TauD-like_sf"/>
</dbReference>
<dbReference type="GO" id="GO:0016491">
    <property type="term" value="F:oxidoreductase activity"/>
    <property type="evidence" value="ECO:0007669"/>
    <property type="project" value="UniProtKB-KW"/>
</dbReference>
<organism evidence="3 4">
    <name type="scientific">Desmophyllum pertusum</name>
    <dbReference type="NCBI Taxonomy" id="174260"/>
    <lineage>
        <taxon>Eukaryota</taxon>
        <taxon>Metazoa</taxon>
        <taxon>Cnidaria</taxon>
        <taxon>Anthozoa</taxon>
        <taxon>Hexacorallia</taxon>
        <taxon>Scleractinia</taxon>
        <taxon>Caryophylliina</taxon>
        <taxon>Caryophylliidae</taxon>
        <taxon>Desmophyllum</taxon>
    </lineage>
</organism>